<dbReference type="Proteomes" id="UP000299102">
    <property type="component" value="Unassembled WGS sequence"/>
</dbReference>
<name>A0A4C1VHF5_EUMVA</name>
<comment type="caution">
    <text evidence="1">The sequence shown here is derived from an EMBL/GenBank/DDBJ whole genome shotgun (WGS) entry which is preliminary data.</text>
</comment>
<organism evidence="1 2">
    <name type="scientific">Eumeta variegata</name>
    <name type="common">Bagworm moth</name>
    <name type="synonym">Eumeta japonica</name>
    <dbReference type="NCBI Taxonomy" id="151549"/>
    <lineage>
        <taxon>Eukaryota</taxon>
        <taxon>Metazoa</taxon>
        <taxon>Ecdysozoa</taxon>
        <taxon>Arthropoda</taxon>
        <taxon>Hexapoda</taxon>
        <taxon>Insecta</taxon>
        <taxon>Pterygota</taxon>
        <taxon>Neoptera</taxon>
        <taxon>Endopterygota</taxon>
        <taxon>Lepidoptera</taxon>
        <taxon>Glossata</taxon>
        <taxon>Ditrysia</taxon>
        <taxon>Tineoidea</taxon>
        <taxon>Psychidae</taxon>
        <taxon>Oiketicinae</taxon>
        <taxon>Eumeta</taxon>
    </lineage>
</organism>
<keyword evidence="2" id="KW-1185">Reference proteome</keyword>
<dbReference type="EMBL" id="BGZK01000337">
    <property type="protein sequence ID" value="GBP37717.1"/>
    <property type="molecule type" value="Genomic_DNA"/>
</dbReference>
<proteinExistence type="predicted"/>
<dbReference type="OrthoDB" id="7871514at2759"/>
<dbReference type="AlphaFoldDB" id="A0A4C1VHF5"/>
<gene>
    <name evidence="1" type="ORF">EVAR_23767_1</name>
</gene>
<evidence type="ECO:0000313" key="1">
    <source>
        <dbReference type="EMBL" id="GBP37717.1"/>
    </source>
</evidence>
<protein>
    <submittedName>
        <fullName evidence="1">Retrovirus-related Pol polyprotein from type-1 retrotransposable element R1</fullName>
    </submittedName>
</protein>
<evidence type="ECO:0000313" key="2">
    <source>
        <dbReference type="Proteomes" id="UP000299102"/>
    </source>
</evidence>
<dbReference type="PANTHER" id="PTHR19446">
    <property type="entry name" value="REVERSE TRANSCRIPTASES"/>
    <property type="match status" value="1"/>
</dbReference>
<sequence>MDIHTASDRNAILWEISCDQKREWPNRQTNTTVGWKIKIFDPSTLIVVIDSKLIVAGSAEEMTKDLLKRVTHACDASELITEYKNARRELNKAIKDSKRCWEEFINEVDKDPLGRPYKVVMTHLKNQPMPPPTCQQLLQNIVTALFPQQRKFNYLKIQDEAEDIPSVTHEELKEAYNRAGNNKAPGLDAIPNIALKTFIKAVSTLFHDVFKICLKEGTFPRKWKQQRLVLLSKGKKNNVFTNRQAGNDFIYY</sequence>
<reference evidence="1 2" key="1">
    <citation type="journal article" date="2019" name="Commun. Biol.">
        <title>The bagworm genome reveals a unique fibroin gene that provides high tensile strength.</title>
        <authorList>
            <person name="Kono N."/>
            <person name="Nakamura H."/>
            <person name="Ohtoshi R."/>
            <person name="Tomita M."/>
            <person name="Numata K."/>
            <person name="Arakawa K."/>
        </authorList>
    </citation>
    <scope>NUCLEOTIDE SEQUENCE [LARGE SCALE GENOMIC DNA]</scope>
</reference>
<accession>A0A4C1VHF5</accession>